<organism evidence="2 3">
    <name type="scientific">Fistulifera solaris</name>
    <name type="common">Oleaginous diatom</name>
    <dbReference type="NCBI Taxonomy" id="1519565"/>
    <lineage>
        <taxon>Eukaryota</taxon>
        <taxon>Sar</taxon>
        <taxon>Stramenopiles</taxon>
        <taxon>Ochrophyta</taxon>
        <taxon>Bacillariophyta</taxon>
        <taxon>Bacillariophyceae</taxon>
        <taxon>Bacillariophycidae</taxon>
        <taxon>Naviculales</taxon>
        <taxon>Naviculaceae</taxon>
        <taxon>Fistulifera</taxon>
    </lineage>
</organism>
<dbReference type="PANTHER" id="PTHR43268:SF6">
    <property type="entry name" value="THIOSULFATE SULFURTRANSFERASE_RHODANESE-LIKE DOMAIN-CONTAINING PROTEIN 2"/>
    <property type="match status" value="1"/>
</dbReference>
<reference evidence="2 3" key="1">
    <citation type="journal article" date="2015" name="Plant Cell">
        <title>Oil accumulation by the oleaginous diatom Fistulifera solaris as revealed by the genome and transcriptome.</title>
        <authorList>
            <person name="Tanaka T."/>
            <person name="Maeda Y."/>
            <person name="Veluchamy A."/>
            <person name="Tanaka M."/>
            <person name="Abida H."/>
            <person name="Marechal E."/>
            <person name="Bowler C."/>
            <person name="Muto M."/>
            <person name="Sunaga Y."/>
            <person name="Tanaka M."/>
            <person name="Yoshino T."/>
            <person name="Taniguchi T."/>
            <person name="Fukuda Y."/>
            <person name="Nemoto M."/>
            <person name="Matsumoto M."/>
            <person name="Wong P.S."/>
            <person name="Aburatani S."/>
            <person name="Fujibuchi W."/>
        </authorList>
    </citation>
    <scope>NUCLEOTIDE SEQUENCE [LARGE SCALE GENOMIC DNA]</scope>
    <source>
        <strain evidence="2 3">JPCC DA0580</strain>
    </source>
</reference>
<dbReference type="InterPro" id="IPR001763">
    <property type="entry name" value="Rhodanese-like_dom"/>
</dbReference>
<feature type="domain" description="Rhodanese" evidence="1">
    <location>
        <begin position="167"/>
        <end position="268"/>
    </location>
</feature>
<dbReference type="Pfam" id="PF17773">
    <property type="entry name" value="UPF0176_N"/>
    <property type="match status" value="1"/>
</dbReference>
<gene>
    <name evidence="2" type="ORF">FisN_1Lh553</name>
</gene>
<dbReference type="OrthoDB" id="25002at2759"/>
<dbReference type="AlphaFoldDB" id="A0A1Z5K1F0"/>
<dbReference type="InterPro" id="IPR040503">
    <property type="entry name" value="TRHO_N"/>
</dbReference>
<dbReference type="InterPro" id="IPR022111">
    <property type="entry name" value="Rhodanese_C"/>
</dbReference>
<dbReference type="Gene3D" id="3.30.70.100">
    <property type="match status" value="1"/>
</dbReference>
<proteinExistence type="predicted"/>
<evidence type="ECO:0000313" key="2">
    <source>
        <dbReference type="EMBL" id="GAX19972.1"/>
    </source>
</evidence>
<dbReference type="SUPFAM" id="SSF52821">
    <property type="entry name" value="Rhodanese/Cell cycle control phosphatase"/>
    <property type="match status" value="1"/>
</dbReference>
<accession>A0A1Z5K1F0</accession>
<dbReference type="Pfam" id="PF00581">
    <property type="entry name" value="Rhodanese"/>
    <property type="match status" value="1"/>
</dbReference>
<dbReference type="PANTHER" id="PTHR43268">
    <property type="entry name" value="THIOSULFATE SULFURTRANSFERASE/RHODANESE-LIKE DOMAIN-CONTAINING PROTEIN 2"/>
    <property type="match status" value="1"/>
</dbReference>
<evidence type="ECO:0000313" key="3">
    <source>
        <dbReference type="Proteomes" id="UP000198406"/>
    </source>
</evidence>
<dbReference type="CDD" id="cd01518">
    <property type="entry name" value="RHOD_YceA"/>
    <property type="match status" value="1"/>
</dbReference>
<dbReference type="PROSITE" id="PS50206">
    <property type="entry name" value="RHODANESE_3"/>
    <property type="match status" value="1"/>
</dbReference>
<dbReference type="InterPro" id="IPR036873">
    <property type="entry name" value="Rhodanese-like_dom_sf"/>
</dbReference>
<sequence>MAPRHSSIALFYKYFLPSDYPLLHKHASYYETKMRHFQKDLCDRLALKGRVLLAAEGINGTVSAESPDVLQSYMDVMEEFDLVREFGVPEDPDSDIASHNKTSYRIFQDIDWKISNNHQGVLEPFPDLKVSIVKEIISTGGTVSVEDIRKNGGTHLPPSEFHRAIMENPDAVLIDVRNTFEYEIGHFVHPASLNPAINPEMVTFSSFESSFCDKRADELKGKKVLMYCTGGIRCEKASVMLKKRGVTDVSQLQGGIHRYLEEYGDQGLFRGLNFVFDQRVAMSPAECQNPHVPSTKHDIVGKCVACQGSFDELCGSRVCTVCRDLVLICPSCQIHRREYHCIRHSSWKECYFTFLEVFSKEELLSQNEQLLRLRETFVPPSAHKNVRRTISRQIEKVTQRIYALDSGLASVDLNAPRRCRSCMEPLTSCDGRCWGFWKTKQTSSLKEVDISKMVKIEAISIGDFVQPGPTWSELRYGSRLGPDGKTRHGAVVELKSWGSGSDETDCVAVKWFDSKKDEILIYRWGTLSRNGIRMYDLERLGNAVKE</sequence>
<evidence type="ECO:0000259" key="1">
    <source>
        <dbReference type="PROSITE" id="PS50206"/>
    </source>
</evidence>
<dbReference type="InterPro" id="IPR020936">
    <property type="entry name" value="TrhO"/>
</dbReference>
<dbReference type="Proteomes" id="UP000198406">
    <property type="component" value="Unassembled WGS sequence"/>
</dbReference>
<dbReference type="Gene3D" id="3.40.250.10">
    <property type="entry name" value="Rhodanese-like domain"/>
    <property type="match status" value="1"/>
</dbReference>
<comment type="caution">
    <text evidence="2">The sequence shown here is derived from an EMBL/GenBank/DDBJ whole genome shotgun (WGS) entry which is preliminary data.</text>
</comment>
<keyword evidence="3" id="KW-1185">Reference proteome</keyword>
<name>A0A1Z5K1F0_FISSO</name>
<dbReference type="EMBL" id="BDSP01000141">
    <property type="protein sequence ID" value="GAX19972.1"/>
    <property type="molecule type" value="Genomic_DNA"/>
</dbReference>
<dbReference type="Pfam" id="PF12368">
    <property type="entry name" value="Rhodanese_C"/>
    <property type="match status" value="1"/>
</dbReference>
<dbReference type="SMART" id="SM00450">
    <property type="entry name" value="RHOD"/>
    <property type="match status" value="1"/>
</dbReference>
<protein>
    <recommendedName>
        <fullName evidence="1">Rhodanese domain-containing protein</fullName>
    </recommendedName>
</protein>
<dbReference type="InParanoid" id="A0A1Z5K1F0"/>